<protein>
    <submittedName>
        <fullName evidence="2">Uncharacterized protein</fullName>
    </submittedName>
</protein>
<gene>
    <name evidence="2" type="ORF">CFOL_v3_11159</name>
</gene>
<comment type="caution">
    <text evidence="2">The sequence shown here is derived from an EMBL/GenBank/DDBJ whole genome shotgun (WGS) entry which is preliminary data.</text>
</comment>
<keyword evidence="3" id="KW-1185">Reference proteome</keyword>
<evidence type="ECO:0000256" key="1">
    <source>
        <dbReference type="SAM" id="MobiDB-lite"/>
    </source>
</evidence>
<dbReference type="InParanoid" id="A0A1Q3BIF7"/>
<dbReference type="Proteomes" id="UP000187406">
    <property type="component" value="Unassembled WGS sequence"/>
</dbReference>
<organism evidence="2 3">
    <name type="scientific">Cephalotus follicularis</name>
    <name type="common">Albany pitcher plant</name>
    <dbReference type="NCBI Taxonomy" id="3775"/>
    <lineage>
        <taxon>Eukaryota</taxon>
        <taxon>Viridiplantae</taxon>
        <taxon>Streptophyta</taxon>
        <taxon>Embryophyta</taxon>
        <taxon>Tracheophyta</taxon>
        <taxon>Spermatophyta</taxon>
        <taxon>Magnoliopsida</taxon>
        <taxon>eudicotyledons</taxon>
        <taxon>Gunneridae</taxon>
        <taxon>Pentapetalae</taxon>
        <taxon>rosids</taxon>
        <taxon>fabids</taxon>
        <taxon>Oxalidales</taxon>
        <taxon>Cephalotaceae</taxon>
        <taxon>Cephalotus</taxon>
    </lineage>
</organism>
<sequence length="100" mass="11785">MKKPAQDMADLLRRAEKYVNVQEAMAARKQKTSWSGHQEEKEEHSRNAPGKKQKRKGRSELTKDDLRHKLSMREESPKRGAPIPLTTTSPLSWRRTQRYW</sequence>
<feature type="compositionally biased region" description="Basic and acidic residues" evidence="1">
    <location>
        <begin position="58"/>
        <end position="78"/>
    </location>
</feature>
<accession>A0A1Q3BIF7</accession>
<proteinExistence type="predicted"/>
<dbReference type="EMBL" id="BDDD01000577">
    <property type="protein sequence ID" value="GAV67654.1"/>
    <property type="molecule type" value="Genomic_DNA"/>
</dbReference>
<feature type="region of interest" description="Disordered" evidence="1">
    <location>
        <begin position="24"/>
        <end position="100"/>
    </location>
</feature>
<dbReference type="OrthoDB" id="1740536at2759"/>
<name>A0A1Q3BIF7_CEPFO</name>
<evidence type="ECO:0000313" key="2">
    <source>
        <dbReference type="EMBL" id="GAV67654.1"/>
    </source>
</evidence>
<feature type="compositionally biased region" description="Basic and acidic residues" evidence="1">
    <location>
        <begin position="37"/>
        <end position="46"/>
    </location>
</feature>
<evidence type="ECO:0000313" key="3">
    <source>
        <dbReference type="Proteomes" id="UP000187406"/>
    </source>
</evidence>
<dbReference type="AlphaFoldDB" id="A0A1Q3BIF7"/>
<reference evidence="3" key="1">
    <citation type="submission" date="2016-04" db="EMBL/GenBank/DDBJ databases">
        <title>Cephalotus genome sequencing.</title>
        <authorList>
            <person name="Fukushima K."/>
            <person name="Hasebe M."/>
            <person name="Fang X."/>
        </authorList>
    </citation>
    <scope>NUCLEOTIDE SEQUENCE [LARGE SCALE GENOMIC DNA]</scope>
    <source>
        <strain evidence="3">cv. St1</strain>
    </source>
</reference>